<gene>
    <name evidence="4" type="primary">LOC120264341</name>
</gene>
<organism evidence="3 4">
    <name type="scientific">Dioscorea cayennensis subsp. rotundata</name>
    <name type="common">White Guinea yam</name>
    <name type="synonym">Dioscorea rotundata</name>
    <dbReference type="NCBI Taxonomy" id="55577"/>
    <lineage>
        <taxon>Eukaryota</taxon>
        <taxon>Viridiplantae</taxon>
        <taxon>Streptophyta</taxon>
        <taxon>Embryophyta</taxon>
        <taxon>Tracheophyta</taxon>
        <taxon>Spermatophyta</taxon>
        <taxon>Magnoliopsida</taxon>
        <taxon>Liliopsida</taxon>
        <taxon>Dioscoreales</taxon>
        <taxon>Dioscoreaceae</taxon>
        <taxon>Dioscorea</taxon>
    </lineage>
</organism>
<evidence type="ECO:0000256" key="1">
    <source>
        <dbReference type="ARBA" id="ARBA00022737"/>
    </source>
</evidence>
<dbReference type="InterPro" id="IPR002885">
    <property type="entry name" value="PPR_rpt"/>
</dbReference>
<dbReference type="PANTHER" id="PTHR47926:SF448">
    <property type="entry name" value="PENTACOTRIPEPTIDE-REPEAT REGION OF PRORP DOMAIN-CONTAINING PROTEIN"/>
    <property type="match status" value="1"/>
</dbReference>
<keyword evidence="1" id="KW-0677">Repeat</keyword>
<dbReference type="InterPro" id="IPR046960">
    <property type="entry name" value="PPR_At4g14850-like_plant"/>
</dbReference>
<dbReference type="InterPro" id="IPR011990">
    <property type="entry name" value="TPR-like_helical_dom_sf"/>
</dbReference>
<dbReference type="GeneID" id="120264341"/>
<protein>
    <submittedName>
        <fullName evidence="4">Pentatricopeptide repeat-containing protein At1g56570</fullName>
    </submittedName>
</protein>
<evidence type="ECO:0000313" key="4">
    <source>
        <dbReference type="RefSeq" id="XP_039128082.1"/>
    </source>
</evidence>
<dbReference type="FunFam" id="1.25.40.10:FF:000353">
    <property type="entry name" value="Pentatricopeptide repeat-containing protein At4g39530"/>
    <property type="match status" value="1"/>
</dbReference>
<dbReference type="Proteomes" id="UP001515500">
    <property type="component" value="Chromosome 7"/>
</dbReference>
<dbReference type="Pfam" id="PF01535">
    <property type="entry name" value="PPR"/>
    <property type="match status" value="2"/>
</dbReference>
<accession>A0AB40BMY2</accession>
<evidence type="ECO:0000313" key="3">
    <source>
        <dbReference type="Proteomes" id="UP001515500"/>
    </source>
</evidence>
<evidence type="ECO:0000256" key="2">
    <source>
        <dbReference type="PROSITE-ProRule" id="PRU00708"/>
    </source>
</evidence>
<feature type="repeat" description="PPR" evidence="2">
    <location>
        <begin position="55"/>
        <end position="89"/>
    </location>
</feature>
<feature type="repeat" description="PPR" evidence="2">
    <location>
        <begin position="157"/>
        <end position="191"/>
    </location>
</feature>
<sequence>MFYHITKKVPFRKFHYDANFSKVSTVTNTKLITDYFYQGFPAKARQVFDEMPHRDLVTWTSMISGYTSNAYHSDALALFRDMLAAGVTPNAFTLSSVIKACKGMDLQTSGEMLHAQAVKHGVDRQEYVENSLLDMYAMCGRSMSEARAVFDCLMEKSVVSWTTMIAAYTHHGDGHAGIHLFRQMIQEGVELNQFVCSIVIRACASIKNRILGKQMHAATVKSGHDKVLPVGNSIVDMYCRCMSLLEAEQYFNEMHEKDLITWNTMISGFEQAIPQVALSLLIKMGSNDVTPNCFTYTSIASACANMAVLNCGRQVHGTIIRRGFVGNLQMGNALVDMYAKCGSIGDSQKVFNEMSRKDLISWTSLINGYGIHGYGKEAVELFDEMIISGIEPDSVAFMGVVSACSHAGLIEEGLKYFNLMKTEYNVLADREVYGCVVDLLGRAGKLTEAYELIQRMPFKPDESIWGALLGACKMHKNAKLGKIAAEEILNLKPKGAKTYVILSDIYGSCKQWDEFAETKKLIKETGSKKEAGMSWIELRDEVCSFVVGDTISPYTVSIYKTLRVLSKHMNDSGVVSDFNALQHNFEPVTR</sequence>
<dbReference type="InterPro" id="IPR046848">
    <property type="entry name" value="E_motif"/>
</dbReference>
<dbReference type="PROSITE" id="PS51375">
    <property type="entry name" value="PPR"/>
    <property type="match status" value="3"/>
</dbReference>
<keyword evidence="3" id="KW-1185">Reference proteome</keyword>
<reference evidence="4" key="1">
    <citation type="submission" date="2025-08" db="UniProtKB">
        <authorList>
            <consortium name="RefSeq"/>
        </authorList>
    </citation>
    <scope>IDENTIFICATION</scope>
</reference>
<name>A0AB40BMY2_DIOCR</name>
<dbReference type="PANTHER" id="PTHR47926">
    <property type="entry name" value="PENTATRICOPEPTIDE REPEAT-CONTAINING PROTEIN"/>
    <property type="match status" value="1"/>
</dbReference>
<dbReference type="AlphaFoldDB" id="A0AB40BMY2"/>
<dbReference type="RefSeq" id="XP_039128082.1">
    <property type="nucleotide sequence ID" value="XM_039272148.1"/>
</dbReference>
<feature type="repeat" description="PPR" evidence="2">
    <location>
        <begin position="358"/>
        <end position="392"/>
    </location>
</feature>
<dbReference type="GO" id="GO:0009451">
    <property type="term" value="P:RNA modification"/>
    <property type="evidence" value="ECO:0007669"/>
    <property type="project" value="InterPro"/>
</dbReference>
<dbReference type="Pfam" id="PF13041">
    <property type="entry name" value="PPR_2"/>
    <property type="match status" value="3"/>
</dbReference>
<dbReference type="Pfam" id="PF20431">
    <property type="entry name" value="E_motif"/>
    <property type="match status" value="1"/>
</dbReference>
<dbReference type="GO" id="GO:0003723">
    <property type="term" value="F:RNA binding"/>
    <property type="evidence" value="ECO:0007669"/>
    <property type="project" value="InterPro"/>
</dbReference>
<proteinExistence type="predicted"/>
<dbReference type="NCBIfam" id="TIGR00756">
    <property type="entry name" value="PPR"/>
    <property type="match status" value="4"/>
</dbReference>
<dbReference type="FunFam" id="1.25.40.10:FF:000090">
    <property type="entry name" value="Pentatricopeptide repeat-containing protein, chloroplastic"/>
    <property type="match status" value="1"/>
</dbReference>
<dbReference type="Gene3D" id="1.25.40.10">
    <property type="entry name" value="Tetratricopeptide repeat domain"/>
    <property type="match status" value="4"/>
</dbReference>